<gene>
    <name evidence="1" type="ORF">EV693_10338</name>
</gene>
<dbReference type="RefSeq" id="WP_132500896.1">
    <property type="nucleotide sequence ID" value="NZ_LVXA01000001.1"/>
</dbReference>
<dbReference type="SUPFAM" id="SSF143011">
    <property type="entry name" value="RelE-like"/>
    <property type="match status" value="1"/>
</dbReference>
<proteinExistence type="predicted"/>
<dbReference type="PANTHER" id="PTHR40266">
    <property type="entry name" value="TOXIN HIGB-1"/>
    <property type="match status" value="1"/>
</dbReference>
<dbReference type="EMBL" id="SLXJ01000003">
    <property type="protein sequence ID" value="TCP18073.1"/>
    <property type="molecule type" value="Genomic_DNA"/>
</dbReference>
<dbReference type="AlphaFoldDB" id="A0A4R2NAG8"/>
<dbReference type="Gene3D" id="3.30.2310.20">
    <property type="entry name" value="RelE-like"/>
    <property type="match status" value="1"/>
</dbReference>
<evidence type="ECO:0000313" key="2">
    <source>
        <dbReference type="Proteomes" id="UP000295537"/>
    </source>
</evidence>
<organism evidence="1 2">
    <name type="scientific">Nicoletella semolina</name>
    <dbReference type="NCBI Taxonomy" id="271160"/>
    <lineage>
        <taxon>Bacteria</taxon>
        <taxon>Pseudomonadati</taxon>
        <taxon>Pseudomonadota</taxon>
        <taxon>Gammaproteobacteria</taxon>
        <taxon>Pasteurellales</taxon>
        <taxon>Pasteurellaceae</taxon>
        <taxon>Nicoletella</taxon>
    </lineage>
</organism>
<comment type="caution">
    <text evidence="1">The sequence shown here is derived from an EMBL/GenBank/DDBJ whole genome shotgun (WGS) entry which is preliminary data.</text>
</comment>
<dbReference type="InterPro" id="IPR035093">
    <property type="entry name" value="RelE/ParE_toxin_dom_sf"/>
</dbReference>
<dbReference type="PANTHER" id="PTHR40266:SF2">
    <property type="entry name" value="TOXIN HIGB-1"/>
    <property type="match status" value="1"/>
</dbReference>
<dbReference type="InterPro" id="IPR007711">
    <property type="entry name" value="HigB-1"/>
</dbReference>
<sequence length="105" mass="12221">MFNLTAAHFRDDYLYQFFINGTAHSKIPSNLTGVLARKLDMISAAKNLNDLRVPPANRLELLEPKENNRYSIRVNKQYRLIFTFENGELSNLYLDPHTPYKESLC</sequence>
<name>A0A4R2NAG8_9PAST</name>
<accession>A0A4R2NAG8</accession>
<evidence type="ECO:0000313" key="1">
    <source>
        <dbReference type="EMBL" id="TCP18073.1"/>
    </source>
</evidence>
<protein>
    <submittedName>
        <fullName evidence="1">Proteic killer suppression protein</fullName>
    </submittedName>
</protein>
<keyword evidence="2" id="KW-1185">Reference proteome</keyword>
<dbReference type="Pfam" id="PF05015">
    <property type="entry name" value="HigB-like_toxin"/>
    <property type="match status" value="1"/>
</dbReference>
<dbReference type="Proteomes" id="UP000295537">
    <property type="component" value="Unassembled WGS sequence"/>
</dbReference>
<reference evidence="1 2" key="1">
    <citation type="submission" date="2019-03" db="EMBL/GenBank/DDBJ databases">
        <title>Genomic Encyclopedia of Type Strains, Phase IV (KMG-IV): sequencing the most valuable type-strain genomes for metagenomic binning, comparative biology and taxonomic classification.</title>
        <authorList>
            <person name="Goeker M."/>
        </authorList>
    </citation>
    <scope>NUCLEOTIDE SEQUENCE [LARGE SCALE GENOMIC DNA]</scope>
    <source>
        <strain evidence="1 2">DSM 16380</strain>
    </source>
</reference>
<dbReference type="OrthoDB" id="9801102at2"/>